<gene>
    <name evidence="1" type="ORF">L1987_21451</name>
</gene>
<proteinExistence type="predicted"/>
<evidence type="ECO:0000313" key="1">
    <source>
        <dbReference type="EMBL" id="KAI3811722.1"/>
    </source>
</evidence>
<dbReference type="Proteomes" id="UP001056120">
    <property type="component" value="Linkage Group LG07"/>
</dbReference>
<comment type="caution">
    <text evidence="1">The sequence shown here is derived from an EMBL/GenBank/DDBJ whole genome shotgun (WGS) entry which is preliminary data.</text>
</comment>
<organism evidence="1 2">
    <name type="scientific">Smallanthus sonchifolius</name>
    <dbReference type="NCBI Taxonomy" id="185202"/>
    <lineage>
        <taxon>Eukaryota</taxon>
        <taxon>Viridiplantae</taxon>
        <taxon>Streptophyta</taxon>
        <taxon>Embryophyta</taxon>
        <taxon>Tracheophyta</taxon>
        <taxon>Spermatophyta</taxon>
        <taxon>Magnoliopsida</taxon>
        <taxon>eudicotyledons</taxon>
        <taxon>Gunneridae</taxon>
        <taxon>Pentapetalae</taxon>
        <taxon>asterids</taxon>
        <taxon>campanulids</taxon>
        <taxon>Asterales</taxon>
        <taxon>Asteraceae</taxon>
        <taxon>Asteroideae</taxon>
        <taxon>Heliantheae alliance</taxon>
        <taxon>Millerieae</taxon>
        <taxon>Smallanthus</taxon>
    </lineage>
</organism>
<keyword evidence="2" id="KW-1185">Reference proteome</keyword>
<reference evidence="2" key="1">
    <citation type="journal article" date="2022" name="Mol. Ecol. Resour.">
        <title>The genomes of chicory, endive, great burdock and yacon provide insights into Asteraceae palaeo-polyploidization history and plant inulin production.</title>
        <authorList>
            <person name="Fan W."/>
            <person name="Wang S."/>
            <person name="Wang H."/>
            <person name="Wang A."/>
            <person name="Jiang F."/>
            <person name="Liu H."/>
            <person name="Zhao H."/>
            <person name="Xu D."/>
            <person name="Zhang Y."/>
        </authorList>
    </citation>
    <scope>NUCLEOTIDE SEQUENCE [LARGE SCALE GENOMIC DNA]</scope>
    <source>
        <strain evidence="2">cv. Yunnan</strain>
    </source>
</reference>
<accession>A0ACB9IXI2</accession>
<sequence length="140" mass="15858">MPRHQLYVIGYVSVFFFGIWFGSASTVFLDAIIARLYCYQVLVVRNDLKMGKGMIAAQCRTLLVWGGGSHLAIETSDHGALKENHRLDDGASHGSDDVDEDDSEKFIIDFPLRFLSDLEAHFRLKEKPWKSGMNMKTTML</sequence>
<protein>
    <submittedName>
        <fullName evidence="1">Uncharacterized protein</fullName>
    </submittedName>
</protein>
<name>A0ACB9IXI2_9ASTR</name>
<dbReference type="EMBL" id="CM042024">
    <property type="protein sequence ID" value="KAI3811722.1"/>
    <property type="molecule type" value="Genomic_DNA"/>
</dbReference>
<reference evidence="1 2" key="2">
    <citation type="journal article" date="2022" name="Mol. Ecol. Resour.">
        <title>The genomes of chicory, endive, great burdock and yacon provide insights into Asteraceae paleo-polyploidization history and plant inulin production.</title>
        <authorList>
            <person name="Fan W."/>
            <person name="Wang S."/>
            <person name="Wang H."/>
            <person name="Wang A."/>
            <person name="Jiang F."/>
            <person name="Liu H."/>
            <person name="Zhao H."/>
            <person name="Xu D."/>
            <person name="Zhang Y."/>
        </authorList>
    </citation>
    <scope>NUCLEOTIDE SEQUENCE [LARGE SCALE GENOMIC DNA]</scope>
    <source>
        <strain evidence="2">cv. Yunnan</strain>
        <tissue evidence="1">Leaves</tissue>
    </source>
</reference>
<evidence type="ECO:0000313" key="2">
    <source>
        <dbReference type="Proteomes" id="UP001056120"/>
    </source>
</evidence>